<evidence type="ECO:0000313" key="15">
    <source>
        <dbReference type="Proteomes" id="UP001209229"/>
    </source>
</evidence>
<protein>
    <recommendedName>
        <fullName evidence="12">Magnesium transport protein CorA</fullName>
    </recommendedName>
</protein>
<evidence type="ECO:0000256" key="3">
    <source>
        <dbReference type="ARBA" id="ARBA00022448"/>
    </source>
</evidence>
<dbReference type="InterPro" id="IPR045861">
    <property type="entry name" value="CorA_cytoplasmic_dom"/>
</dbReference>
<feature type="transmembrane region" description="Helical" evidence="12">
    <location>
        <begin position="296"/>
        <end position="316"/>
    </location>
</feature>
<comment type="catalytic activity">
    <reaction evidence="10">
        <text>Mg(2+)(in) = Mg(2+)(out)</text>
        <dbReference type="Rhea" id="RHEA:29827"/>
        <dbReference type="ChEBI" id="CHEBI:18420"/>
    </reaction>
</comment>
<dbReference type="GO" id="GO:0015087">
    <property type="term" value="F:cobalt ion transmembrane transporter activity"/>
    <property type="evidence" value="ECO:0007669"/>
    <property type="project" value="UniProtKB-UniRule"/>
</dbReference>
<dbReference type="FunFam" id="1.20.58.340:FF:000004">
    <property type="entry name" value="Magnesium transport protein CorA"/>
    <property type="match status" value="1"/>
</dbReference>
<dbReference type="GO" id="GO:0015095">
    <property type="term" value="F:magnesium ion transmembrane transporter activity"/>
    <property type="evidence" value="ECO:0007669"/>
    <property type="project" value="UniProtKB-UniRule"/>
</dbReference>
<evidence type="ECO:0000313" key="14">
    <source>
        <dbReference type="EMBL" id="MCW3785381.1"/>
    </source>
</evidence>
<dbReference type="InterPro" id="IPR002523">
    <property type="entry name" value="MgTranspt_CorA/ZnTranspt_ZntB"/>
</dbReference>
<dbReference type="SUPFAM" id="SSF144083">
    <property type="entry name" value="Magnesium transport protein CorA, transmembrane region"/>
    <property type="match status" value="1"/>
</dbReference>
<dbReference type="CDD" id="cd12828">
    <property type="entry name" value="TmCorA-like_1"/>
    <property type="match status" value="1"/>
</dbReference>
<evidence type="ECO:0000256" key="6">
    <source>
        <dbReference type="ARBA" id="ARBA00022842"/>
    </source>
</evidence>
<comment type="similarity">
    <text evidence="2 12">Belongs to the CorA metal ion transporter (MIT) (TC 1.A.35) family.</text>
</comment>
<organism evidence="14 15">
    <name type="scientific">Plebeiibacterium sediminum</name>
    <dbReference type="NCBI Taxonomy" id="2992112"/>
    <lineage>
        <taxon>Bacteria</taxon>
        <taxon>Pseudomonadati</taxon>
        <taxon>Bacteroidota</taxon>
        <taxon>Bacteroidia</taxon>
        <taxon>Marinilabiliales</taxon>
        <taxon>Marinilabiliaceae</taxon>
        <taxon>Plebeiibacterium</taxon>
    </lineage>
</organism>
<dbReference type="RefSeq" id="WP_301188953.1">
    <property type="nucleotide sequence ID" value="NZ_JAPDPJ010000003.1"/>
</dbReference>
<feature type="transmembrane region" description="Helical" evidence="12">
    <location>
        <begin position="328"/>
        <end position="348"/>
    </location>
</feature>
<keyword evidence="3 12" id="KW-0813">Transport</keyword>
<evidence type="ECO:0000256" key="4">
    <source>
        <dbReference type="ARBA" id="ARBA00022475"/>
    </source>
</evidence>
<dbReference type="InterPro" id="IPR004488">
    <property type="entry name" value="Mg/Co-transport_prot_CorA"/>
</dbReference>
<dbReference type="Pfam" id="PF01544">
    <property type="entry name" value="CorA"/>
    <property type="match status" value="1"/>
</dbReference>
<dbReference type="AlphaFoldDB" id="A0AAE3M161"/>
<dbReference type="Gene3D" id="3.30.460.20">
    <property type="entry name" value="CorA soluble domain-like"/>
    <property type="match status" value="1"/>
</dbReference>
<keyword evidence="4 12" id="KW-1003">Cell membrane</keyword>
<evidence type="ECO:0000256" key="13">
    <source>
        <dbReference type="SAM" id="Coils"/>
    </source>
</evidence>
<evidence type="ECO:0000256" key="8">
    <source>
        <dbReference type="ARBA" id="ARBA00023065"/>
    </source>
</evidence>
<feature type="coiled-coil region" evidence="13">
    <location>
        <begin position="247"/>
        <end position="274"/>
    </location>
</feature>
<evidence type="ECO:0000256" key="5">
    <source>
        <dbReference type="ARBA" id="ARBA00022692"/>
    </source>
</evidence>
<reference evidence="14" key="1">
    <citation type="submission" date="2022-10" db="EMBL/GenBank/DDBJ databases">
        <authorList>
            <person name="Yu W.X."/>
        </authorList>
    </citation>
    <scope>NUCLEOTIDE SEQUENCE</scope>
    <source>
        <strain evidence="14">AAT</strain>
    </source>
</reference>
<dbReference type="SUPFAM" id="SSF143865">
    <property type="entry name" value="CorA soluble domain-like"/>
    <property type="match status" value="1"/>
</dbReference>
<evidence type="ECO:0000256" key="2">
    <source>
        <dbReference type="ARBA" id="ARBA00009765"/>
    </source>
</evidence>
<dbReference type="Proteomes" id="UP001209229">
    <property type="component" value="Unassembled WGS sequence"/>
</dbReference>
<dbReference type="EMBL" id="JAPDPJ010000003">
    <property type="protein sequence ID" value="MCW3785381.1"/>
    <property type="molecule type" value="Genomic_DNA"/>
</dbReference>
<accession>A0AAE3M161</accession>
<dbReference type="GO" id="GO:0000287">
    <property type="term" value="F:magnesium ion binding"/>
    <property type="evidence" value="ECO:0007669"/>
    <property type="project" value="TreeGrafter"/>
</dbReference>
<comment type="function">
    <text evidence="11">Mediates influx of magnesium ions. Alternates between open and closed states. Activated by low cytoplasmic Mg(2+) levels. Inactive when cytoplasmic Mg(2+) levels are high.</text>
</comment>
<keyword evidence="7 12" id="KW-1133">Transmembrane helix</keyword>
<keyword evidence="8 12" id="KW-0406">Ion transport</keyword>
<dbReference type="NCBIfam" id="TIGR00383">
    <property type="entry name" value="corA"/>
    <property type="match status" value="1"/>
</dbReference>
<gene>
    <name evidence="12 14" type="primary">corA</name>
    <name evidence="14" type="ORF">OM075_02825</name>
</gene>
<evidence type="ECO:0000256" key="9">
    <source>
        <dbReference type="ARBA" id="ARBA00023136"/>
    </source>
</evidence>
<keyword evidence="9 12" id="KW-0472">Membrane</keyword>
<keyword evidence="13" id="KW-0175">Coiled coil</keyword>
<keyword evidence="15" id="KW-1185">Reference proteome</keyword>
<evidence type="ECO:0000256" key="1">
    <source>
        <dbReference type="ARBA" id="ARBA00004651"/>
    </source>
</evidence>
<dbReference type="PANTHER" id="PTHR46494">
    <property type="entry name" value="CORA FAMILY METAL ION TRANSPORTER (EUROFUNG)"/>
    <property type="match status" value="1"/>
</dbReference>
<comment type="subcellular location">
    <subcellularLocation>
        <location evidence="1">Cell membrane</location>
        <topology evidence="1">Multi-pass membrane protein</topology>
    </subcellularLocation>
    <subcellularLocation>
        <location evidence="12">Membrane</location>
        <topology evidence="12">Multi-pass membrane protein</topology>
    </subcellularLocation>
</comment>
<dbReference type="GO" id="GO:0050897">
    <property type="term" value="F:cobalt ion binding"/>
    <property type="evidence" value="ECO:0007669"/>
    <property type="project" value="TreeGrafter"/>
</dbReference>
<evidence type="ECO:0000256" key="11">
    <source>
        <dbReference type="ARBA" id="ARBA00045497"/>
    </source>
</evidence>
<name>A0AAE3M161_9BACT</name>
<proteinExistence type="inferred from homology"/>
<dbReference type="InterPro" id="IPR045863">
    <property type="entry name" value="CorA_TM1_TM2"/>
</dbReference>
<evidence type="ECO:0000256" key="12">
    <source>
        <dbReference type="RuleBase" id="RU362010"/>
    </source>
</evidence>
<sequence>MARFLKSKKELIGISPDDILFKGEQKVDKTRLRLIDYNLDEFHEMELNSINETIESLNENNTSWINIDGLHDTSLMKEISSHFNIENYIIAEVLETHKRPKIHDYDDYIMLSTKMLQYNAETEKIFSENLSIIFNNNTLISFQERVGDFFDPVRERIRKNRRRIRNSGPDYLAFALLDIVVDNYIHTVSLLGEKIEELDDELIRQPSTDNLEKINKYKVEVSYLRKTIKPCREMILGLCKLDSELISDQIQSHLHELQNNIELANESIDNYRDILSDQLNIFHTTVAYKLNDILKFLTIFSVIFIPITFIAGIYGTNFDYIPELHYKYSYFIMWGAILSTVIVMITYFKRKKWF</sequence>
<keyword evidence="6 12" id="KW-0460">Magnesium</keyword>
<dbReference type="PANTHER" id="PTHR46494:SF1">
    <property type="entry name" value="CORA FAMILY METAL ION TRANSPORTER (EUROFUNG)"/>
    <property type="match status" value="1"/>
</dbReference>
<dbReference type="Gene3D" id="1.20.58.340">
    <property type="entry name" value="Magnesium transport protein CorA, transmembrane region"/>
    <property type="match status" value="2"/>
</dbReference>
<keyword evidence="5 12" id="KW-0812">Transmembrane</keyword>
<evidence type="ECO:0000256" key="7">
    <source>
        <dbReference type="ARBA" id="ARBA00022989"/>
    </source>
</evidence>
<dbReference type="GO" id="GO:0005886">
    <property type="term" value="C:plasma membrane"/>
    <property type="evidence" value="ECO:0007669"/>
    <property type="project" value="UniProtKB-SubCell"/>
</dbReference>
<evidence type="ECO:0000256" key="10">
    <source>
        <dbReference type="ARBA" id="ARBA00034269"/>
    </source>
</evidence>
<comment type="caution">
    <text evidence="14">The sequence shown here is derived from an EMBL/GenBank/DDBJ whole genome shotgun (WGS) entry which is preliminary data.</text>
</comment>